<feature type="region of interest" description="Disordered" evidence="1">
    <location>
        <begin position="1611"/>
        <end position="1643"/>
    </location>
</feature>
<feature type="compositionally biased region" description="Polar residues" evidence="1">
    <location>
        <begin position="1054"/>
        <end position="1064"/>
    </location>
</feature>
<feature type="compositionally biased region" description="Polar residues" evidence="1">
    <location>
        <begin position="1195"/>
        <end position="1206"/>
    </location>
</feature>
<feature type="region of interest" description="Disordered" evidence="1">
    <location>
        <begin position="581"/>
        <end position="622"/>
    </location>
</feature>
<feature type="region of interest" description="Disordered" evidence="1">
    <location>
        <begin position="388"/>
        <end position="537"/>
    </location>
</feature>
<feature type="region of interest" description="Disordered" evidence="1">
    <location>
        <begin position="1052"/>
        <end position="1093"/>
    </location>
</feature>
<feature type="transmembrane region" description="Helical" evidence="2">
    <location>
        <begin position="12"/>
        <end position="33"/>
    </location>
</feature>
<feature type="region of interest" description="Disordered" evidence="1">
    <location>
        <begin position="690"/>
        <end position="717"/>
    </location>
</feature>
<feature type="transmembrane region" description="Helical" evidence="2">
    <location>
        <begin position="189"/>
        <end position="210"/>
    </location>
</feature>
<accession>A0AAN9UIA9</accession>
<keyword evidence="2" id="KW-1133">Transmembrane helix</keyword>
<feature type="region of interest" description="Disordered" evidence="1">
    <location>
        <begin position="1796"/>
        <end position="1816"/>
    </location>
</feature>
<feature type="compositionally biased region" description="Polar residues" evidence="1">
    <location>
        <begin position="465"/>
        <end position="482"/>
    </location>
</feature>
<feature type="compositionally biased region" description="Low complexity" evidence="1">
    <location>
        <begin position="490"/>
        <end position="504"/>
    </location>
</feature>
<feature type="compositionally biased region" description="Acidic residues" evidence="1">
    <location>
        <begin position="1377"/>
        <end position="1402"/>
    </location>
</feature>
<evidence type="ECO:0000313" key="3">
    <source>
        <dbReference type="EMBL" id="KAK7747342.1"/>
    </source>
</evidence>
<feature type="compositionally biased region" description="Basic and acidic residues" evidence="1">
    <location>
        <begin position="1066"/>
        <end position="1078"/>
    </location>
</feature>
<feature type="compositionally biased region" description="Polar residues" evidence="1">
    <location>
        <begin position="419"/>
        <end position="429"/>
    </location>
</feature>
<feature type="region of interest" description="Disordered" evidence="1">
    <location>
        <begin position="1129"/>
        <end position="1148"/>
    </location>
</feature>
<reference evidence="3 4" key="1">
    <citation type="journal article" date="2023" name="PLoS ONE">
        <title>Cytospora paraplurivora sp. nov. isolated from orchards with fruit tree decline syndrome in Ontario, Canada.</title>
        <authorList>
            <person name="Ilyukhin E."/>
            <person name="Nguyen H.D.T."/>
            <person name="Castle A.J."/>
            <person name="Ellouze W."/>
        </authorList>
    </citation>
    <scope>NUCLEOTIDE SEQUENCE [LARGE SCALE GENOMIC DNA]</scope>
    <source>
        <strain evidence="3 4">FDS-564</strain>
    </source>
</reference>
<feature type="region of interest" description="Disordered" evidence="1">
    <location>
        <begin position="1709"/>
        <end position="1742"/>
    </location>
</feature>
<keyword evidence="2" id="KW-0812">Transmembrane</keyword>
<keyword evidence="2" id="KW-0472">Membrane</keyword>
<feature type="region of interest" description="Disordered" evidence="1">
    <location>
        <begin position="1536"/>
        <end position="1563"/>
    </location>
</feature>
<feature type="region of interest" description="Disordered" evidence="1">
    <location>
        <begin position="776"/>
        <end position="811"/>
    </location>
</feature>
<feature type="region of interest" description="Disordered" evidence="1">
    <location>
        <begin position="1188"/>
        <end position="1211"/>
    </location>
</feature>
<dbReference type="EMBL" id="JAJSPL020000004">
    <property type="protein sequence ID" value="KAK7747342.1"/>
    <property type="molecule type" value="Genomic_DNA"/>
</dbReference>
<gene>
    <name evidence="3" type="ORF">SLS53_001595</name>
</gene>
<feature type="region of interest" description="Disordered" evidence="1">
    <location>
        <begin position="889"/>
        <end position="908"/>
    </location>
</feature>
<keyword evidence="4" id="KW-1185">Reference proteome</keyword>
<feature type="region of interest" description="Disordered" evidence="1">
    <location>
        <begin position="1373"/>
        <end position="1402"/>
    </location>
</feature>
<feature type="compositionally biased region" description="Low complexity" evidence="1">
    <location>
        <begin position="594"/>
        <end position="612"/>
    </location>
</feature>
<feature type="transmembrane region" description="Helical" evidence="2">
    <location>
        <begin position="148"/>
        <end position="177"/>
    </location>
</feature>
<feature type="compositionally biased region" description="Basic and acidic residues" evidence="1">
    <location>
        <begin position="1731"/>
        <end position="1741"/>
    </location>
</feature>
<feature type="compositionally biased region" description="Polar residues" evidence="1">
    <location>
        <begin position="1275"/>
        <end position="1287"/>
    </location>
</feature>
<feature type="compositionally biased region" description="Polar residues" evidence="1">
    <location>
        <begin position="1623"/>
        <end position="1638"/>
    </location>
</feature>
<feature type="region of interest" description="Disordered" evidence="1">
    <location>
        <begin position="1252"/>
        <end position="1299"/>
    </location>
</feature>
<comment type="caution">
    <text evidence="3">The sequence shown here is derived from an EMBL/GenBank/DDBJ whole genome shotgun (WGS) entry which is preliminary data.</text>
</comment>
<name>A0AAN9UIA9_9PEZI</name>
<feature type="compositionally biased region" description="Polar residues" evidence="1">
    <location>
        <begin position="524"/>
        <end position="536"/>
    </location>
</feature>
<evidence type="ECO:0000256" key="1">
    <source>
        <dbReference type="SAM" id="MobiDB-lite"/>
    </source>
</evidence>
<feature type="compositionally biased region" description="Basic and acidic residues" evidence="1">
    <location>
        <begin position="785"/>
        <end position="799"/>
    </location>
</feature>
<evidence type="ECO:0000256" key="2">
    <source>
        <dbReference type="SAM" id="Phobius"/>
    </source>
</evidence>
<dbReference type="Proteomes" id="UP001320245">
    <property type="component" value="Unassembled WGS sequence"/>
</dbReference>
<feature type="compositionally biased region" description="Polar residues" evidence="1">
    <location>
        <begin position="1797"/>
        <end position="1816"/>
    </location>
</feature>
<feature type="region of interest" description="Disordered" evidence="1">
    <location>
        <begin position="1898"/>
        <end position="1918"/>
    </location>
</feature>
<proteinExistence type="predicted"/>
<feature type="transmembrane region" description="Helical" evidence="2">
    <location>
        <begin position="45"/>
        <end position="67"/>
    </location>
</feature>
<evidence type="ECO:0000313" key="4">
    <source>
        <dbReference type="Proteomes" id="UP001320245"/>
    </source>
</evidence>
<sequence length="2143" mass="236195">MLIPETTSALIAAFSFGIVVNAASAALFLNVRGYGSSIFLDGKRLALIIFLLSAALWAQLDFITILIGPIGARACQIGVIFTTSFDQLARYAIEQHLLWVINAGTGAGLGQYAPQGLLAGRFILGAVHTGFSRHQMDTICAPISSVSAIAIAVVAVDAAVVASLGVRAVSVGLLMMIKKGGQDSARGNAIIAMLIGLVIWMATSVVMLLGFSTTDYIFRSTVPAGGLVILISKFIFKRLSYEDLKTQQMSSSTAFVQPREVPLPGQGLLNMSEPMRGQEVGGVPIQGQLFPTTRSSTAPAMTIKDRPQEKSMSFFKARGKSERAITVGKLAISNPVLLEGGSNPLDKVATVDLQTAARQERERRARAANPHLSTYQYRDTMAVSSRAEGAEWTTASTTSREAVAGTPEPALPKDETLAIGSTTGSQLSPSGEDIRRRSPRHAPSTSRDPAQLETVPTQIRLPTRPIQSRATSRSLPQNQYGIANTGIPRSPSLSPSSETSTTEPAKLPLPGRPINDGLLLGNPGATSVRPSGNSEQPRQETIMFVNKIVYDDPNSVANAIVGAKEQGPKPLAQAPIKMATPTTPPVSTNFPETSSSPVSVVNRPRPVPRRSNTLGMDAYFPGHRRTKSAGVLGQRKYMLRSHLGSPTPLPPLPLPPKSPTRTARPKPNDTKSMTYDEKMVLLFPQTEGIAGKRRRSSVPTLPKTPMSFMGNSPPPTANDDRGYNFGWSKEAKPVQTRSLFEEKEPEQAPHPQVSMGTPDRQLSSVAYHTIVDVTDRQPILPGSPKEAKPSEGITKEGKRACRSSSPVLPPRMSIMSATTMDDATVDWDINNSPAPVHQVGLEVHENRATQYGSSGLRAISAMTNQSGEIGIMLDTSVARDIAPGLQQTTPVEVDSPATDTMSRYSSGQWHRRIGDETLRFSSRSGRSRRGTPPAQLVFTDRPTPAKQAILGQAVETSPLPSPEMSLQMIQAQLKKYEQPFRDSTESPGQGRLALLHDLEQEMGQQETRWATMQQDLHATRDSLSTLDFMSAVGSRRTSRNVLAVESGLAESDYQLGSSYPPTNAETRTDRSESRRERMASSSSSGSSPLDMMRGSRADIWQRRLKEAQEEYLEYAKELPSKRSTNLFSVSKADLGSPTPPDSDGYETEDETWRDIPALLKKQAEQRAAAKLLWTAPQARENRTGMLWVKPENPYKPQNPSQTSPLPNLSVRPVRRKDDTTMSIDSTELWKKPTPNAASSTSGLWRSPFELQGLKDSARPPPTPEAQAPTHYNPRIQGSRTTAGTRPLTQRPPRRSKRITTLPDILEDPQPLPDKRGTLGIYQFPWGERSDVAYIQPRPQMFMPMPGTMSTQGFAVPPVLGSNADQGELDEYSTSFFDDYDDDDQDESDYSNDVDSESDDEGFDESTLWEIASLLRTDDIPSRFSMFPPSASATAYMETDQTTEGADIYDESVARQNILVSMEEPDGLQEMPSPLPPSRSLKRTQSTLWQATRDTEEALTRNGDGLSQSEDWLVYDEMEETAKLEPRVSAQPTLIENDKLWMPPPPETDGSKSPMWAPQKIPESSTPASRKFFYELETLLPVGKASPEESAAPKVVSPMAIGEAPPWKLEQQPRKGDHGVGLPQPQNWEGYNDTGSTIRTKPRLSEPSVIESVHLWRSRSNEQTGPKHWLQSLKVTTTSGLWQFERPHSKGDHGIGLPQPHDWDSYNTVKTSGRAKPRLSSEPAAVTSMSLWDDRRSSETRGPRNWLQLSRESTTSMGLWRSERQQIKGEHGVGLPHPPPQVWERYDISETTIRAKPRQSQPAAVQSMNLWQPSRPSATSEPKHWLLRLREMATPSQLWRVTKQLQRGEHFLGLPHPENWEDYDTVKSTVRAKPRRFEPTVTESTSLWQAPTTEVATEVPASPSKMWTPKTRSAPERRAVMSTQRVSSYVEQASKMLWSAPSPKVVAISGRLFDPQDSRFDFRTTSLAPAALYMRRKPRPADTRPLNQLTSTTLWAASDREVKKDMNWISHMHSRKSVATSAPSIKGPYRRIVASDAEWEAALQQALAASYPRSLRRKAASPEEWKVALERAIAASYPPRSDGKDLDPVLTPPAPASPEIYGLDEDDGAQAQEMDQVLFARIEALEKERLYAEQWATNSFAIRY</sequence>
<organism evidence="3 4">
    <name type="scientific">Cytospora paraplurivora</name>
    <dbReference type="NCBI Taxonomy" id="2898453"/>
    <lineage>
        <taxon>Eukaryota</taxon>
        <taxon>Fungi</taxon>
        <taxon>Dikarya</taxon>
        <taxon>Ascomycota</taxon>
        <taxon>Pezizomycotina</taxon>
        <taxon>Sordariomycetes</taxon>
        <taxon>Sordariomycetidae</taxon>
        <taxon>Diaporthales</taxon>
        <taxon>Cytosporaceae</taxon>
        <taxon>Cytospora</taxon>
    </lineage>
</organism>
<feature type="region of interest" description="Disordered" evidence="1">
    <location>
        <begin position="641"/>
        <end position="673"/>
    </location>
</feature>
<feature type="compositionally biased region" description="Polar residues" evidence="1">
    <location>
        <begin position="897"/>
        <end position="908"/>
    </location>
</feature>
<feature type="compositionally biased region" description="Pro residues" evidence="1">
    <location>
        <begin position="647"/>
        <end position="658"/>
    </location>
</feature>
<protein>
    <submittedName>
        <fullName evidence="3">Uncharacterized protein</fullName>
    </submittedName>
</protein>